<dbReference type="Pfam" id="PF00296">
    <property type="entry name" value="Bac_luciferase"/>
    <property type="match status" value="1"/>
</dbReference>
<dbReference type="SUPFAM" id="SSF51679">
    <property type="entry name" value="Bacterial luciferase-like"/>
    <property type="match status" value="1"/>
</dbReference>
<dbReference type="InterPro" id="IPR011251">
    <property type="entry name" value="Luciferase-like_dom"/>
</dbReference>
<dbReference type="Gene3D" id="3.20.20.30">
    <property type="entry name" value="Luciferase-like domain"/>
    <property type="match status" value="1"/>
</dbReference>
<organism evidence="3 4">
    <name type="scientific">Nocardiopsis sediminis</name>
    <dbReference type="NCBI Taxonomy" id="1778267"/>
    <lineage>
        <taxon>Bacteria</taxon>
        <taxon>Bacillati</taxon>
        <taxon>Actinomycetota</taxon>
        <taxon>Actinomycetes</taxon>
        <taxon>Streptosporangiales</taxon>
        <taxon>Nocardiopsidaceae</taxon>
        <taxon>Nocardiopsis</taxon>
    </lineage>
</organism>
<comment type="caution">
    <text evidence="3">The sequence shown here is derived from an EMBL/GenBank/DDBJ whole genome shotgun (WGS) entry which is preliminary data.</text>
</comment>
<reference evidence="4" key="1">
    <citation type="journal article" date="2019" name="Int. J. Syst. Evol. Microbiol.">
        <title>The Global Catalogue of Microorganisms (GCM) 10K type strain sequencing project: providing services to taxonomists for standard genome sequencing and annotation.</title>
        <authorList>
            <consortium name="The Broad Institute Genomics Platform"/>
            <consortium name="The Broad Institute Genome Sequencing Center for Infectious Disease"/>
            <person name="Wu L."/>
            <person name="Ma J."/>
        </authorList>
    </citation>
    <scope>NUCLEOTIDE SEQUENCE [LARGE SCALE GENOMIC DNA]</scope>
    <source>
        <strain evidence="4">TBRC 1826</strain>
    </source>
</reference>
<sequence length="309" mass="32130">MGDAGMAGRADTAALKRRLGSTGVWLGTSLASTTADENRRVAAEVERLGYTALWFGGDAAGTKEAFTQAALLLSATDRITVATGIASIWSRDAAAAASGADGLNDLSSGRFLLGLGVSHSPIVAARGQNYAKPYSAMRAYLDAMESVPYPAPLETPAPVVLAALRHRMLELARDRTAGAHPYFTTAEHTAKARGILGPEPVLAPEVAVVVDTDPERARTAARGFMATYLTLPNYTNNLRDLGWTDADFADGGSDALVDAIVPWGGPDAIAAAVRAHHEAGADHVCIQPVAPTAAEQLKALSALAPVLLH</sequence>
<evidence type="ECO:0000313" key="4">
    <source>
        <dbReference type="Proteomes" id="UP001595847"/>
    </source>
</evidence>
<dbReference type="EMBL" id="JBHSBH010000002">
    <property type="protein sequence ID" value="MFC3994468.1"/>
    <property type="molecule type" value="Genomic_DNA"/>
</dbReference>
<keyword evidence="4" id="KW-1185">Reference proteome</keyword>
<evidence type="ECO:0000313" key="3">
    <source>
        <dbReference type="EMBL" id="MFC3994468.1"/>
    </source>
</evidence>
<evidence type="ECO:0000256" key="1">
    <source>
        <dbReference type="ARBA" id="ARBA00023002"/>
    </source>
</evidence>
<dbReference type="InterPro" id="IPR050564">
    <property type="entry name" value="F420-G6PD/mer"/>
</dbReference>
<proteinExistence type="predicted"/>
<dbReference type="PANTHER" id="PTHR43244">
    <property type="match status" value="1"/>
</dbReference>
<dbReference type="Proteomes" id="UP001595847">
    <property type="component" value="Unassembled WGS sequence"/>
</dbReference>
<dbReference type="InterPro" id="IPR036661">
    <property type="entry name" value="Luciferase-like_sf"/>
</dbReference>
<dbReference type="RefSeq" id="WP_378529340.1">
    <property type="nucleotide sequence ID" value="NZ_JBHSBH010000002.1"/>
</dbReference>
<dbReference type="NCBIfam" id="TIGR03620">
    <property type="entry name" value="F420_MSMEG_4141"/>
    <property type="match status" value="1"/>
</dbReference>
<name>A0ABV8FHA1_9ACTN</name>
<gene>
    <name evidence="3" type="ORF">ACFOVU_00965</name>
</gene>
<accession>A0ABV8FHA1</accession>
<evidence type="ECO:0000259" key="2">
    <source>
        <dbReference type="Pfam" id="PF00296"/>
    </source>
</evidence>
<dbReference type="PANTHER" id="PTHR43244:SF1">
    <property type="entry name" value="5,10-METHYLENETETRAHYDROMETHANOPTERIN REDUCTASE"/>
    <property type="match status" value="1"/>
</dbReference>
<dbReference type="InterPro" id="IPR019922">
    <property type="entry name" value="Lucif-like_OxRdatse_MSMEG_4141"/>
</dbReference>
<protein>
    <submittedName>
        <fullName evidence="3">TIGR03620 family F420-dependent LLM class oxidoreductase</fullName>
    </submittedName>
</protein>
<feature type="domain" description="Luciferase-like" evidence="2">
    <location>
        <begin position="31"/>
        <end position="283"/>
    </location>
</feature>
<keyword evidence="1" id="KW-0560">Oxidoreductase</keyword>